<keyword evidence="4" id="KW-1185">Reference proteome</keyword>
<comment type="caution">
    <text evidence="3">The sequence shown here is derived from an EMBL/GenBank/DDBJ whole genome shotgun (WGS) entry which is preliminary data.</text>
</comment>
<feature type="transmembrane region" description="Helical" evidence="1">
    <location>
        <begin position="36"/>
        <end position="59"/>
    </location>
</feature>
<gene>
    <name evidence="3" type="ORF">EWM57_03595</name>
</gene>
<feature type="domain" description="AprE-like beta-barrel" evidence="2">
    <location>
        <begin position="343"/>
        <end position="424"/>
    </location>
</feature>
<evidence type="ECO:0000313" key="3">
    <source>
        <dbReference type="EMBL" id="RYU82785.1"/>
    </source>
</evidence>
<dbReference type="InterPro" id="IPR058982">
    <property type="entry name" value="Beta-barrel_AprE"/>
</dbReference>
<dbReference type="PRINTS" id="PR01490">
    <property type="entry name" value="RTXTOXIND"/>
</dbReference>
<proteinExistence type="predicted"/>
<evidence type="ECO:0000313" key="4">
    <source>
        <dbReference type="Proteomes" id="UP000294155"/>
    </source>
</evidence>
<dbReference type="PANTHER" id="PTHR30386">
    <property type="entry name" value="MEMBRANE FUSION SUBUNIT OF EMRAB-TOLC MULTIDRUG EFFLUX PUMP"/>
    <property type="match status" value="1"/>
</dbReference>
<protein>
    <submittedName>
        <fullName evidence="3">HlyD family efflux transporter periplasmic adaptor subunit</fullName>
    </submittedName>
</protein>
<reference evidence="3 4" key="1">
    <citation type="submission" date="2019-02" db="EMBL/GenBank/DDBJ databases">
        <title>Bacterial novel species isolated from soil.</title>
        <authorList>
            <person name="Jung H.-Y."/>
        </authorList>
    </citation>
    <scope>NUCLEOTIDE SEQUENCE [LARGE SCALE GENOMIC DNA]</scope>
    <source>
        <strain evidence="3 4">1-3-3-3</strain>
    </source>
</reference>
<dbReference type="AlphaFoldDB" id="A0A4Q5LGH8"/>
<keyword evidence="1" id="KW-0812">Transmembrane</keyword>
<dbReference type="Gene3D" id="2.40.30.170">
    <property type="match status" value="1"/>
</dbReference>
<dbReference type="InterPro" id="IPR050739">
    <property type="entry name" value="MFP"/>
</dbReference>
<organism evidence="3 4">
    <name type="scientific">Hymenobacter persicinus</name>
    <dbReference type="NCBI Taxonomy" id="2025506"/>
    <lineage>
        <taxon>Bacteria</taxon>
        <taxon>Pseudomonadati</taxon>
        <taxon>Bacteroidota</taxon>
        <taxon>Cytophagia</taxon>
        <taxon>Cytophagales</taxon>
        <taxon>Hymenobacteraceae</taxon>
        <taxon>Hymenobacter</taxon>
    </lineage>
</organism>
<dbReference type="EMBL" id="SEWE01000005">
    <property type="protein sequence ID" value="RYU82785.1"/>
    <property type="molecule type" value="Genomic_DNA"/>
</dbReference>
<accession>A0A4Q5LGH8</accession>
<dbReference type="Pfam" id="PF26002">
    <property type="entry name" value="Beta-barrel_AprE"/>
    <property type="match status" value="1"/>
</dbReference>
<evidence type="ECO:0000259" key="2">
    <source>
        <dbReference type="Pfam" id="PF26002"/>
    </source>
</evidence>
<dbReference type="PANTHER" id="PTHR30386:SF28">
    <property type="entry name" value="EXPORTED PROTEIN"/>
    <property type="match status" value="1"/>
</dbReference>
<keyword evidence="1" id="KW-1133">Transmembrane helix</keyword>
<sequence>MPAHRPSTPTSAGVPAFAVQERSEDMQDLVEKVPSWIARWGITLIFGLLLLVLWGSYVIQYPDIITVPLRLTTHNFPKPVSSRLEGKLVRLLVQDRQPVRRGQPLAYLESTGNHAQVQRLTRWLEQLEQAMQVNGQPSRRLSAAATSFAYAQLGELQTDFQTFEQARAQYESFASGAYYQQKQGLLEKDLANLEKQHDGLLAQRNLYEQDVVLARQELAAQRELFAQKVIAPLDFKQQQSKFLNRQLPLRQVELSLINNLAQQSAKRNELLDLRHLISQQQGIFNQALRSLHSAASSWERQYILTAPTTGKVFFTSFLQEKQTVQPGQELFSVATQSSTEFGEVQIPQYNLGKVKPGQAVILKFNSYPFQEFGAVRGKIDYISDVPAKNGSFLARIILPQGLRTTYNRQITYRAGMQASAEIITEDSRLLAKIFYNFRRSVSR</sequence>
<dbReference type="Proteomes" id="UP000294155">
    <property type="component" value="Unassembled WGS sequence"/>
</dbReference>
<dbReference type="OrthoDB" id="7057889at2"/>
<evidence type="ECO:0000256" key="1">
    <source>
        <dbReference type="SAM" id="Phobius"/>
    </source>
</evidence>
<name>A0A4Q5LGH8_9BACT</name>
<keyword evidence="1" id="KW-0472">Membrane</keyword>